<accession>A0A917F6M6</accession>
<organism evidence="4 5">
    <name type="scientific">Marmoricola endophyticus</name>
    <dbReference type="NCBI Taxonomy" id="2040280"/>
    <lineage>
        <taxon>Bacteria</taxon>
        <taxon>Bacillati</taxon>
        <taxon>Actinomycetota</taxon>
        <taxon>Actinomycetes</taxon>
        <taxon>Propionibacteriales</taxon>
        <taxon>Nocardioidaceae</taxon>
        <taxon>Marmoricola</taxon>
    </lineage>
</organism>
<feature type="region of interest" description="Disordered" evidence="1">
    <location>
        <begin position="1"/>
        <end position="24"/>
    </location>
</feature>
<sequence>MDEQQDERNDLERPVDPPSGVRRFSGERHLTRRVIAPACLLLVSVPVVALLFLNLRSVSGDSSPASANVGRTSTATSSPTPTPSTPTTPTPSAAPSTPPPSTTPTPTAPPTPAGPRVTGVSATSGPAAGGTVLTVTGTDLGAITQVLFGALNGANLQHESDSHFTVTVPAGAAGAVPLQFKTGADDAASAITQYVYR</sequence>
<evidence type="ECO:0000256" key="1">
    <source>
        <dbReference type="SAM" id="MobiDB-lite"/>
    </source>
</evidence>
<evidence type="ECO:0000259" key="3">
    <source>
        <dbReference type="SMART" id="SM00429"/>
    </source>
</evidence>
<keyword evidence="2" id="KW-1133">Transmembrane helix</keyword>
<evidence type="ECO:0000256" key="2">
    <source>
        <dbReference type="SAM" id="Phobius"/>
    </source>
</evidence>
<evidence type="ECO:0000313" key="4">
    <source>
        <dbReference type="EMBL" id="GGF48862.1"/>
    </source>
</evidence>
<dbReference type="Gene3D" id="2.60.40.10">
    <property type="entry name" value="Immunoglobulins"/>
    <property type="match status" value="1"/>
</dbReference>
<feature type="compositionally biased region" description="Basic and acidic residues" evidence="1">
    <location>
        <begin position="1"/>
        <end position="15"/>
    </location>
</feature>
<feature type="compositionally biased region" description="Pro residues" evidence="1">
    <location>
        <begin position="96"/>
        <end position="113"/>
    </location>
</feature>
<dbReference type="InterPro" id="IPR013783">
    <property type="entry name" value="Ig-like_fold"/>
</dbReference>
<dbReference type="AlphaFoldDB" id="A0A917F6M6"/>
<evidence type="ECO:0000313" key="5">
    <source>
        <dbReference type="Proteomes" id="UP000649179"/>
    </source>
</evidence>
<dbReference type="Pfam" id="PF01833">
    <property type="entry name" value="TIG"/>
    <property type="match status" value="1"/>
</dbReference>
<dbReference type="CDD" id="cd00102">
    <property type="entry name" value="IPT"/>
    <property type="match status" value="1"/>
</dbReference>
<keyword evidence="2" id="KW-0472">Membrane</keyword>
<dbReference type="InterPro" id="IPR014756">
    <property type="entry name" value="Ig_E-set"/>
</dbReference>
<dbReference type="Proteomes" id="UP000649179">
    <property type="component" value="Unassembled WGS sequence"/>
</dbReference>
<dbReference type="GO" id="GO:0005975">
    <property type="term" value="P:carbohydrate metabolic process"/>
    <property type="evidence" value="ECO:0007669"/>
    <property type="project" value="UniProtKB-ARBA"/>
</dbReference>
<keyword evidence="2" id="KW-0812">Transmembrane</keyword>
<feature type="transmembrane region" description="Helical" evidence="2">
    <location>
        <begin position="34"/>
        <end position="53"/>
    </location>
</feature>
<dbReference type="SMART" id="SM00429">
    <property type="entry name" value="IPT"/>
    <property type="match status" value="1"/>
</dbReference>
<keyword evidence="5" id="KW-1185">Reference proteome</keyword>
<feature type="domain" description="IPT/TIG" evidence="3">
    <location>
        <begin position="114"/>
        <end position="197"/>
    </location>
</feature>
<dbReference type="InterPro" id="IPR002909">
    <property type="entry name" value="IPT_dom"/>
</dbReference>
<feature type="compositionally biased region" description="Polar residues" evidence="1">
    <location>
        <begin position="60"/>
        <end position="71"/>
    </location>
</feature>
<reference evidence="4" key="2">
    <citation type="submission" date="2020-09" db="EMBL/GenBank/DDBJ databases">
        <authorList>
            <person name="Sun Q."/>
            <person name="Zhou Y."/>
        </authorList>
    </citation>
    <scope>NUCLEOTIDE SEQUENCE</scope>
    <source>
        <strain evidence="4">CGMCC 1.16067</strain>
    </source>
</reference>
<feature type="compositionally biased region" description="Pro residues" evidence="1">
    <location>
        <begin position="80"/>
        <end position="89"/>
    </location>
</feature>
<dbReference type="EMBL" id="BMKQ01000001">
    <property type="protein sequence ID" value="GGF48862.1"/>
    <property type="molecule type" value="Genomic_DNA"/>
</dbReference>
<dbReference type="RefSeq" id="WP_188779944.1">
    <property type="nucleotide sequence ID" value="NZ_BMKQ01000001.1"/>
</dbReference>
<reference evidence="4" key="1">
    <citation type="journal article" date="2014" name="Int. J. Syst. Evol. Microbiol.">
        <title>Complete genome sequence of Corynebacterium casei LMG S-19264T (=DSM 44701T), isolated from a smear-ripened cheese.</title>
        <authorList>
            <consortium name="US DOE Joint Genome Institute (JGI-PGF)"/>
            <person name="Walter F."/>
            <person name="Albersmeier A."/>
            <person name="Kalinowski J."/>
            <person name="Ruckert C."/>
        </authorList>
    </citation>
    <scope>NUCLEOTIDE SEQUENCE</scope>
    <source>
        <strain evidence="4">CGMCC 1.16067</strain>
    </source>
</reference>
<proteinExistence type="predicted"/>
<feature type="region of interest" description="Disordered" evidence="1">
    <location>
        <begin position="60"/>
        <end position="126"/>
    </location>
</feature>
<dbReference type="SUPFAM" id="SSF81296">
    <property type="entry name" value="E set domains"/>
    <property type="match status" value="1"/>
</dbReference>
<comment type="caution">
    <text evidence="4">The sequence shown here is derived from an EMBL/GenBank/DDBJ whole genome shotgun (WGS) entry which is preliminary data.</text>
</comment>
<name>A0A917F6M6_9ACTN</name>
<protein>
    <recommendedName>
        <fullName evidence="3">IPT/TIG domain-containing protein</fullName>
    </recommendedName>
</protein>
<gene>
    <name evidence="4" type="ORF">GCM10011519_23600</name>
</gene>